<keyword evidence="1" id="KW-0732">Signal</keyword>
<dbReference type="RefSeq" id="WP_006058233.1">
    <property type="nucleotide sequence ID" value="NZ_GG657553.1"/>
</dbReference>
<dbReference type="PROSITE" id="PS51257">
    <property type="entry name" value="PROKAR_LIPOPROTEIN"/>
    <property type="match status" value="1"/>
</dbReference>
<organism evidence="2 3">
    <name type="scientific">Holdemania filiformis DSM 12042</name>
    <dbReference type="NCBI Taxonomy" id="545696"/>
    <lineage>
        <taxon>Bacteria</taxon>
        <taxon>Bacillati</taxon>
        <taxon>Bacillota</taxon>
        <taxon>Erysipelotrichia</taxon>
        <taxon>Erysipelotrichales</taxon>
        <taxon>Erysipelotrichaceae</taxon>
        <taxon>Holdemania</taxon>
    </lineage>
</organism>
<proteinExistence type="predicted"/>
<reference evidence="2 3" key="2">
    <citation type="submission" date="2009-02" db="EMBL/GenBank/DDBJ databases">
        <title>Draft genome sequence of Holdemania filiformis DSM 12042.</title>
        <authorList>
            <person name="Sudarsanam P."/>
            <person name="Ley R."/>
            <person name="Guruge J."/>
            <person name="Turnbaugh P.J."/>
            <person name="Mahowald M."/>
            <person name="Liep D."/>
            <person name="Gordon J."/>
        </authorList>
    </citation>
    <scope>NUCLEOTIDE SEQUENCE [LARGE SCALE GENOMIC DNA]</scope>
    <source>
        <strain evidence="2 3">DSM 12042</strain>
    </source>
</reference>
<evidence type="ECO:0008006" key="4">
    <source>
        <dbReference type="Google" id="ProtNLM"/>
    </source>
</evidence>
<feature type="signal peptide" evidence="1">
    <location>
        <begin position="1"/>
        <end position="27"/>
    </location>
</feature>
<dbReference type="EMBL" id="ACCF01000057">
    <property type="protein sequence ID" value="EEF68817.1"/>
    <property type="molecule type" value="Genomic_DNA"/>
</dbReference>
<feature type="chain" id="PRO_5038368083" description="Lipoprotein" evidence="1">
    <location>
        <begin position="28"/>
        <end position="228"/>
    </location>
</feature>
<dbReference type="HOGENOM" id="CLU_1213488_0_0_9"/>
<comment type="caution">
    <text evidence="2">The sequence shown here is derived from an EMBL/GenBank/DDBJ whole genome shotgun (WGS) entry which is preliminary data.</text>
</comment>
<sequence>MRNNKRKSRIIKSCCFLLGILTLTGCANSETLIVRDYPMNRTAVVTAPPTAEERQKAQTVDTLNQYFNLALDPGDWNFSYQMIAESPYWDVDKTKQTYTIIFLMDKKTYEMGYGLCLDDQTQEVLAAQSAFDAGSSQLTDAETQLKIWNYASAWFQRCRPDFNADSLSEIQIRKLENDMGLAVLGDGSGKLGYLYMRLSDGQPLAFGTGKFVQDLLRSLETVEYSIVQ</sequence>
<evidence type="ECO:0000313" key="3">
    <source>
        <dbReference type="Proteomes" id="UP000005950"/>
    </source>
</evidence>
<reference evidence="2 3" key="1">
    <citation type="submission" date="2008-12" db="EMBL/GenBank/DDBJ databases">
        <authorList>
            <person name="Fulton L."/>
            <person name="Clifton S."/>
            <person name="Fulton B."/>
            <person name="Xu J."/>
            <person name="Minx P."/>
            <person name="Pepin K.H."/>
            <person name="Johnson M."/>
            <person name="Bhonagiri V."/>
            <person name="Nash W.E."/>
            <person name="Mardis E.R."/>
            <person name="Wilson R.K."/>
        </authorList>
    </citation>
    <scope>NUCLEOTIDE SEQUENCE [LARGE SCALE GENOMIC DNA]</scope>
    <source>
        <strain evidence="2 3">DSM 12042</strain>
    </source>
</reference>
<evidence type="ECO:0000256" key="1">
    <source>
        <dbReference type="SAM" id="SignalP"/>
    </source>
</evidence>
<dbReference type="OrthoDB" id="9994132at2"/>
<name>B9Y5E2_9FIRM</name>
<dbReference type="Proteomes" id="UP000005950">
    <property type="component" value="Unassembled WGS sequence"/>
</dbReference>
<accession>B9Y5E2</accession>
<protein>
    <recommendedName>
        <fullName evidence="4">Lipoprotein</fullName>
    </recommendedName>
</protein>
<dbReference type="STRING" id="545696.HOLDEFILI_01024"/>
<gene>
    <name evidence="2" type="ORF">HOLDEFILI_01024</name>
</gene>
<dbReference type="AlphaFoldDB" id="B9Y5E2"/>
<evidence type="ECO:0000313" key="2">
    <source>
        <dbReference type="EMBL" id="EEF68817.1"/>
    </source>
</evidence>